<dbReference type="Proteomes" id="UP001139887">
    <property type="component" value="Unassembled WGS sequence"/>
</dbReference>
<keyword evidence="3" id="KW-1185">Reference proteome</keyword>
<dbReference type="EMBL" id="JANBUW010000888">
    <property type="protein sequence ID" value="KAJ2845111.1"/>
    <property type="molecule type" value="Genomic_DNA"/>
</dbReference>
<reference evidence="2" key="1">
    <citation type="submission" date="2022-07" db="EMBL/GenBank/DDBJ databases">
        <title>Phylogenomic reconstructions and comparative analyses of Kickxellomycotina fungi.</title>
        <authorList>
            <person name="Reynolds N.K."/>
            <person name="Stajich J.E."/>
            <person name="Barry K."/>
            <person name="Grigoriev I.V."/>
            <person name="Crous P."/>
            <person name="Smith M.E."/>
        </authorList>
    </citation>
    <scope>NUCLEOTIDE SEQUENCE</scope>
    <source>
        <strain evidence="2">NRRL 1566</strain>
    </source>
</reference>
<name>A0A9W8LXK8_9FUNG</name>
<feature type="region of interest" description="Disordered" evidence="1">
    <location>
        <begin position="174"/>
        <end position="207"/>
    </location>
</feature>
<dbReference type="OrthoDB" id="5599755at2759"/>
<organism evidence="2 3">
    <name type="scientific">Coemansia brasiliensis</name>
    <dbReference type="NCBI Taxonomy" id="2650707"/>
    <lineage>
        <taxon>Eukaryota</taxon>
        <taxon>Fungi</taxon>
        <taxon>Fungi incertae sedis</taxon>
        <taxon>Zoopagomycota</taxon>
        <taxon>Kickxellomycotina</taxon>
        <taxon>Kickxellomycetes</taxon>
        <taxon>Kickxellales</taxon>
        <taxon>Kickxellaceae</taxon>
        <taxon>Coemansia</taxon>
    </lineage>
</organism>
<protein>
    <submittedName>
        <fullName evidence="2">Uncharacterized protein</fullName>
    </submittedName>
</protein>
<proteinExistence type="predicted"/>
<dbReference type="AlphaFoldDB" id="A0A9W8LXK8"/>
<accession>A0A9W8LXK8</accession>
<feature type="region of interest" description="Disordered" evidence="1">
    <location>
        <begin position="255"/>
        <end position="287"/>
    </location>
</feature>
<feature type="compositionally biased region" description="Low complexity" evidence="1">
    <location>
        <begin position="255"/>
        <end position="264"/>
    </location>
</feature>
<evidence type="ECO:0000313" key="3">
    <source>
        <dbReference type="Proteomes" id="UP001139887"/>
    </source>
</evidence>
<feature type="region of interest" description="Disordered" evidence="1">
    <location>
        <begin position="74"/>
        <end position="162"/>
    </location>
</feature>
<sequence length="319" mass="33153">MAVVSAQQTAGLQPAAQMPFGTQGMGMFTPIRLIQPQTQEQRQAIDNLVQELQRISPQLFSTAGQSNNQQLAIALPSTGPQPAGPQQQAQPAQQTAPQQIAPAPQAIQFPQTQQTPQAQPVPQAQQAQQTPQAPQALQAQPAQQASQELPPQSQLTPQVEPAAPQAPLVQPTLQAQPPEAAPEPAPTPEQTEATPSLAVSPAATSDSAESDIPLSFALNALFQTASRGSTAEASSDSLPFGLHFDTISTELGSLELESSSGQESTSRHHWPSASSSHTRGSSTSASSALDEWAGLDSSAAKPAVSLVALGLSLLVIYGL</sequence>
<comment type="caution">
    <text evidence="2">The sequence shown here is derived from an EMBL/GenBank/DDBJ whole genome shotgun (WGS) entry which is preliminary data.</text>
</comment>
<gene>
    <name evidence="2" type="ORF">IWW36_004923</name>
</gene>
<evidence type="ECO:0000313" key="2">
    <source>
        <dbReference type="EMBL" id="KAJ2845111.1"/>
    </source>
</evidence>
<feature type="compositionally biased region" description="Low complexity" evidence="1">
    <location>
        <begin position="80"/>
        <end position="154"/>
    </location>
</feature>
<evidence type="ECO:0000256" key="1">
    <source>
        <dbReference type="SAM" id="MobiDB-lite"/>
    </source>
</evidence>
<feature type="compositionally biased region" description="Low complexity" evidence="1">
    <location>
        <begin position="272"/>
        <end position="287"/>
    </location>
</feature>